<name>A0A4R7ZC79_9FIRM</name>
<keyword evidence="2" id="KW-1133">Transmembrane helix</keyword>
<organism evidence="3 4">
    <name type="scientific">Breznakia blatticola</name>
    <dbReference type="NCBI Taxonomy" id="1754012"/>
    <lineage>
        <taxon>Bacteria</taxon>
        <taxon>Bacillati</taxon>
        <taxon>Bacillota</taxon>
        <taxon>Erysipelotrichia</taxon>
        <taxon>Erysipelotrichales</taxon>
        <taxon>Erysipelotrichaceae</taxon>
        <taxon>Breznakia</taxon>
    </lineage>
</organism>
<keyword evidence="1" id="KW-0175">Coiled coil</keyword>
<evidence type="ECO:0000256" key="1">
    <source>
        <dbReference type="SAM" id="Coils"/>
    </source>
</evidence>
<reference evidence="3 4" key="1">
    <citation type="submission" date="2019-03" db="EMBL/GenBank/DDBJ databases">
        <title>Genomic Encyclopedia of Type Strains, Phase IV (KMG-IV): sequencing the most valuable type-strain genomes for metagenomic binning, comparative biology and taxonomic classification.</title>
        <authorList>
            <person name="Goeker M."/>
        </authorList>
    </citation>
    <scope>NUCLEOTIDE SEQUENCE [LARGE SCALE GENOMIC DNA]</scope>
    <source>
        <strain evidence="3 4">DSM 28867</strain>
    </source>
</reference>
<accession>A0A4R7ZC79</accession>
<keyword evidence="4" id="KW-1185">Reference proteome</keyword>
<dbReference type="EMBL" id="SODD01000031">
    <property type="protein sequence ID" value="TDW14792.1"/>
    <property type="molecule type" value="Genomic_DNA"/>
</dbReference>
<dbReference type="OrthoDB" id="9836709at2"/>
<proteinExistence type="predicted"/>
<evidence type="ECO:0000313" key="4">
    <source>
        <dbReference type="Proteomes" id="UP000294743"/>
    </source>
</evidence>
<sequence length="216" mass="24619">MKNKQQKYSLIAFIIAVISIVSLSVYDMKEKIETINRIVLITNLQDYYLSYEKVSGNRSFESALEQLKALQAELEKEEKVQQQETASEVSDVLTEADINESQVVNPSGPIVPKRLYSTVKSDSKGHMYREYFDTTSQTTSIMMGGEEMSNGQATYLPRNLIDRGNNCFYVENTNGKEFNIYLGEHAYYLYDVNCDVSYILDDANNNNGQNAITIYK</sequence>
<feature type="coiled-coil region" evidence="1">
    <location>
        <begin position="57"/>
        <end position="87"/>
    </location>
</feature>
<gene>
    <name evidence="3" type="ORF">EDD63_13118</name>
</gene>
<comment type="caution">
    <text evidence="3">The sequence shown here is derived from an EMBL/GenBank/DDBJ whole genome shotgun (WGS) entry which is preliminary data.</text>
</comment>
<protein>
    <submittedName>
        <fullName evidence="3">Uncharacterized protein</fullName>
    </submittedName>
</protein>
<feature type="transmembrane region" description="Helical" evidence="2">
    <location>
        <begin position="7"/>
        <end position="26"/>
    </location>
</feature>
<keyword evidence="2" id="KW-0472">Membrane</keyword>
<evidence type="ECO:0000313" key="3">
    <source>
        <dbReference type="EMBL" id="TDW14792.1"/>
    </source>
</evidence>
<dbReference type="RefSeq" id="WP_134170371.1">
    <property type="nucleotide sequence ID" value="NZ_SODD01000031.1"/>
</dbReference>
<dbReference type="Proteomes" id="UP000294743">
    <property type="component" value="Unassembled WGS sequence"/>
</dbReference>
<evidence type="ECO:0000256" key="2">
    <source>
        <dbReference type="SAM" id="Phobius"/>
    </source>
</evidence>
<dbReference type="AlphaFoldDB" id="A0A4R7ZC79"/>
<keyword evidence="2" id="KW-0812">Transmembrane</keyword>